<dbReference type="STRING" id="290512.Paes_0239"/>
<sequence>MEVVGRSKAHIIVESCLSDSYAYFEQHEKILQCNPYCQNVSYLPDHGIYKWIFQVEDPRNNPITALFFVEQRCELLDADEQKVAECLAVMKNKELHEGGGKRIRWVNAERTPDIAIDDNHTFVGRANTEICLLHQKDNKTAVHFETDIALDFDLSFPLNMMPEGVLKFMSEAIMSQIMQQATESMLCQLQSDMCCAVPMLSVEGGQR</sequence>
<dbReference type="eggNOG" id="ENOG502ZJSC">
    <property type="taxonomic scope" value="Bacteria"/>
</dbReference>
<reference evidence="1" key="1">
    <citation type="submission" date="2008-06" db="EMBL/GenBank/DDBJ databases">
        <title>Complete sequence of chromosome of Prosthecochloris aestuarii DSM 271.</title>
        <authorList>
            <consortium name="US DOE Joint Genome Institute"/>
            <person name="Lucas S."/>
            <person name="Copeland A."/>
            <person name="Lapidus A."/>
            <person name="Glavina del Rio T."/>
            <person name="Dalin E."/>
            <person name="Tice H."/>
            <person name="Bruce D."/>
            <person name="Goodwin L."/>
            <person name="Pitluck S."/>
            <person name="Schmutz J."/>
            <person name="Larimer F."/>
            <person name="Land M."/>
            <person name="Hauser L."/>
            <person name="Kyrpides N."/>
            <person name="Anderson I."/>
            <person name="Liu Z."/>
            <person name="Li T."/>
            <person name="Zhao F."/>
            <person name="Overmann J."/>
            <person name="Bryant D.A."/>
            <person name="Richardson P."/>
        </authorList>
    </citation>
    <scope>NUCLEOTIDE SEQUENCE [LARGE SCALE GENOMIC DNA]</scope>
    <source>
        <strain evidence="1">DSM 271</strain>
    </source>
</reference>
<protein>
    <recommendedName>
        <fullName evidence="3">DUF1997 domain-containing protein</fullName>
    </recommendedName>
</protein>
<gene>
    <name evidence="1" type="ordered locus">Paes_0239</name>
</gene>
<dbReference type="Proteomes" id="UP000002725">
    <property type="component" value="Chromosome"/>
</dbReference>
<evidence type="ECO:0000313" key="1">
    <source>
        <dbReference type="EMBL" id="ACF45296.1"/>
    </source>
</evidence>
<evidence type="ECO:0008006" key="3">
    <source>
        <dbReference type="Google" id="ProtNLM"/>
    </source>
</evidence>
<proteinExistence type="predicted"/>
<organism evidence="1 2">
    <name type="scientific">Prosthecochloris aestuarii (strain DSM 271 / SK 413)</name>
    <dbReference type="NCBI Taxonomy" id="290512"/>
    <lineage>
        <taxon>Bacteria</taxon>
        <taxon>Pseudomonadati</taxon>
        <taxon>Chlorobiota</taxon>
        <taxon>Chlorobiia</taxon>
        <taxon>Chlorobiales</taxon>
        <taxon>Chlorobiaceae</taxon>
        <taxon>Prosthecochloris</taxon>
    </lineage>
</organism>
<dbReference type="RefSeq" id="WP_012504833.1">
    <property type="nucleotide sequence ID" value="NC_011059.1"/>
</dbReference>
<name>B4S3V0_PROA2</name>
<keyword evidence="2" id="KW-1185">Reference proteome</keyword>
<dbReference type="HOGENOM" id="CLU_1346900_0_0_10"/>
<dbReference type="InterPro" id="IPR018971">
    <property type="entry name" value="DUF1997"/>
</dbReference>
<dbReference type="AlphaFoldDB" id="B4S3V0"/>
<dbReference type="KEGG" id="paa:Paes_0239"/>
<evidence type="ECO:0000313" key="2">
    <source>
        <dbReference type="Proteomes" id="UP000002725"/>
    </source>
</evidence>
<accession>B4S3V0</accession>
<dbReference type="Pfam" id="PF09366">
    <property type="entry name" value="DUF1997"/>
    <property type="match status" value="1"/>
</dbReference>
<dbReference type="EMBL" id="CP001108">
    <property type="protein sequence ID" value="ACF45296.1"/>
    <property type="molecule type" value="Genomic_DNA"/>
</dbReference>